<organism evidence="2 3">
    <name type="scientific">Limosilactobacillus albertensis</name>
    <dbReference type="NCBI Taxonomy" id="2759752"/>
    <lineage>
        <taxon>Bacteria</taxon>
        <taxon>Bacillati</taxon>
        <taxon>Bacillota</taxon>
        <taxon>Bacilli</taxon>
        <taxon>Lactobacillales</taxon>
        <taxon>Lactobacillaceae</taxon>
        <taxon>Limosilactobacillus</taxon>
    </lineage>
</organism>
<dbReference type="SUPFAM" id="SSF55856">
    <property type="entry name" value="Cytochrome b5-like heme/steroid binding domain"/>
    <property type="match status" value="1"/>
</dbReference>
<keyword evidence="3" id="KW-1185">Reference proteome</keyword>
<evidence type="ECO:0000313" key="3">
    <source>
        <dbReference type="Proteomes" id="UP000518316"/>
    </source>
</evidence>
<protein>
    <submittedName>
        <fullName evidence="2">Cytochrome B5</fullName>
    </submittedName>
</protein>
<dbReference type="RefSeq" id="WP_182598512.1">
    <property type="nucleotide sequence ID" value="NZ_JACIVC010000061.1"/>
</dbReference>
<accession>A0A7W3TSC5</accession>
<evidence type="ECO:0000259" key="1">
    <source>
        <dbReference type="SMART" id="SM01117"/>
    </source>
</evidence>
<dbReference type="Gene3D" id="3.10.120.10">
    <property type="entry name" value="Cytochrome b5-like heme/steroid binding domain"/>
    <property type="match status" value="1"/>
</dbReference>
<dbReference type="AlphaFoldDB" id="A0A7W3TSC5"/>
<dbReference type="InterPro" id="IPR001199">
    <property type="entry name" value="Cyt_B5-like_heme/steroid-bd"/>
</dbReference>
<name>A0A7W3TSC5_9LACO</name>
<feature type="domain" description="Cytochrome b5 heme-binding" evidence="1">
    <location>
        <begin position="6"/>
        <end position="71"/>
    </location>
</feature>
<dbReference type="Proteomes" id="UP000518316">
    <property type="component" value="Unassembled WGS sequence"/>
</dbReference>
<proteinExistence type="predicted"/>
<evidence type="ECO:0000313" key="2">
    <source>
        <dbReference type="EMBL" id="MBB1070007.1"/>
    </source>
</evidence>
<gene>
    <name evidence="2" type="ORF">H5S40_07570</name>
</gene>
<sequence>MATKEFSRVELAKYNGDNGKPHYMAIGGVVYDITDAPKKGISTKELMELVFDRSANKEKLLAELPVVGKLAD</sequence>
<comment type="caution">
    <text evidence="2">The sequence shown here is derived from an EMBL/GenBank/DDBJ whole genome shotgun (WGS) entry which is preliminary data.</text>
</comment>
<dbReference type="InterPro" id="IPR036400">
    <property type="entry name" value="Cyt_B5-like_heme/steroid_sf"/>
</dbReference>
<dbReference type="EMBL" id="JACIVC010000061">
    <property type="protein sequence ID" value="MBB1070007.1"/>
    <property type="molecule type" value="Genomic_DNA"/>
</dbReference>
<dbReference type="SMART" id="SM01117">
    <property type="entry name" value="Cyt-b5"/>
    <property type="match status" value="1"/>
</dbReference>
<reference evidence="2 3" key="1">
    <citation type="submission" date="2020-07" db="EMBL/GenBank/DDBJ databases">
        <title>Description of Limosilactobacillus balticus sp. nov., Limosilactobacillus agrestis sp. nov., Limosilactobacillus albertensis sp. nov., Limosilactobacillus rudii sp. nov., Limosilactobacillus fastidiosus sp. nov., five novel Limosilactobacillus species isolated from the vertebrate gastrointestinal tract, and proposal of 6 subspecies of Limosilactobacillus reuteri adapted to the gastrointestinal tract of specific vertebrate hosts.</title>
        <authorList>
            <person name="Li F."/>
            <person name="Cheng C."/>
            <person name="Zheng J."/>
            <person name="Quevedo R.M."/>
            <person name="Li J."/>
            <person name="Roos S."/>
            <person name="Gaenzle M.G."/>
            <person name="Walter J."/>
        </authorList>
    </citation>
    <scope>NUCLEOTIDE SEQUENCE [LARGE SCALE GENOMIC DNA]</scope>
    <source>
        <strain evidence="2 3">RRLNB_1_1</strain>
    </source>
</reference>